<reference evidence="1" key="1">
    <citation type="submission" date="2021-01" db="EMBL/GenBank/DDBJ databases">
        <title>Active Sulfur Cycling in an Early Earth Analoge.</title>
        <authorList>
            <person name="Hahn C.R."/>
            <person name="Youssef N.H."/>
            <person name="Elshahed M."/>
        </authorList>
    </citation>
    <scope>NUCLEOTIDE SEQUENCE</scope>
    <source>
        <strain evidence="1">Zod_Metabat.1151</strain>
    </source>
</reference>
<evidence type="ECO:0008006" key="3">
    <source>
        <dbReference type="Google" id="ProtNLM"/>
    </source>
</evidence>
<sequence length="97" mass="10820">MKKAIFLVGLLVLAIALSGCTEIGSYSCRYESRHTGCGGKDWTAWQQECVEFDMEDYVDDWTPQMVCEKYTGSGTHCSETCCIYTEYRNNVFAGGGC</sequence>
<dbReference type="AlphaFoldDB" id="A0A938YYJ3"/>
<dbReference type="Proteomes" id="UP000809243">
    <property type="component" value="Unassembled WGS sequence"/>
</dbReference>
<evidence type="ECO:0000313" key="2">
    <source>
        <dbReference type="Proteomes" id="UP000809243"/>
    </source>
</evidence>
<dbReference type="EMBL" id="JAFGDB010000075">
    <property type="protein sequence ID" value="MBN2067693.1"/>
    <property type="molecule type" value="Genomic_DNA"/>
</dbReference>
<comment type="caution">
    <text evidence="1">The sequence shown here is derived from an EMBL/GenBank/DDBJ whole genome shotgun (WGS) entry which is preliminary data.</text>
</comment>
<proteinExistence type="predicted"/>
<gene>
    <name evidence="1" type="ORF">JW744_04455</name>
</gene>
<organism evidence="1 2">
    <name type="scientific">Candidatus Iainarchaeum sp</name>
    <dbReference type="NCBI Taxonomy" id="3101447"/>
    <lineage>
        <taxon>Archaea</taxon>
        <taxon>Candidatus Iainarchaeota</taxon>
        <taxon>Candidatus Iainarchaeia</taxon>
        <taxon>Candidatus Iainarchaeales</taxon>
        <taxon>Candidatus Iainarchaeaceae</taxon>
        <taxon>Candidatus Iainarchaeum</taxon>
    </lineage>
</organism>
<protein>
    <recommendedName>
        <fullName evidence="3">Lipoprotein</fullName>
    </recommendedName>
</protein>
<evidence type="ECO:0000313" key="1">
    <source>
        <dbReference type="EMBL" id="MBN2067693.1"/>
    </source>
</evidence>
<dbReference type="PROSITE" id="PS51257">
    <property type="entry name" value="PROKAR_LIPOPROTEIN"/>
    <property type="match status" value="1"/>
</dbReference>
<name>A0A938YYJ3_9ARCH</name>
<accession>A0A938YYJ3</accession>